<reference evidence="1 2" key="1">
    <citation type="submission" date="2020-06" db="EMBL/GenBank/DDBJ databases">
        <title>Transcriptomic and genomic resources for Thalictrum thalictroides and T. hernandezii: Facilitating candidate gene discovery in an emerging model plant lineage.</title>
        <authorList>
            <person name="Arias T."/>
            <person name="Riano-Pachon D.M."/>
            <person name="Di Stilio V.S."/>
        </authorList>
    </citation>
    <scope>NUCLEOTIDE SEQUENCE [LARGE SCALE GENOMIC DNA]</scope>
    <source>
        <strain evidence="2">cv. WT478/WT964</strain>
        <tissue evidence="1">Leaves</tissue>
    </source>
</reference>
<evidence type="ECO:0000313" key="2">
    <source>
        <dbReference type="Proteomes" id="UP000554482"/>
    </source>
</evidence>
<dbReference type="InterPro" id="IPR042044">
    <property type="entry name" value="EXOC6PINT-1/Sec15/Tip20_C_dom2"/>
</dbReference>
<accession>A0A7J6XBZ6</accession>
<dbReference type="AlphaFoldDB" id="A0A7J6XBZ6"/>
<name>A0A7J6XBZ6_THATH</name>
<sequence length="807" mass="93428">MESLLVLPNPTNGFSPNLLKPLNEHFNTHEDLTKVSTFYTEIKKDCGYLDRKLTTLQKTLSSLISQWISLSNSLKTLFHRLNRKFHYFGLDPSSDMMERVDLKILREELWTLSKELHLIETFRCYVETTLSLEVLVGEFEDAVICVMNQKKSNLIDFRWKQAKLLLSLRAMNDIENILVSILKNHSKWCNLVKSVDDRVDKPLNTLRLHALADHKALLSSIGWPPSLVASEAEGGKGSELLNPLVLMQGEMKERYSQIFLVLCSLQQLHSQREERKKSDSLGDRRNVLWTIHEMVSPIALKCEHHFSKWFDQPKFIFALVYKITRDFVVGVDDVLQPLIDIARLVGCSAREDWVCAMTDMLSTYLRKSILPVLAEKYREKHTKEHIIYSWLHLVDLMIAFDKRMHTLADLGTAHIAGELINSSKEISLMSIFCDQTDWLKIWAKIELKDALKKLNSELENPRAWTINSTAKSNTEFEDGPFILSSREDFKAPLIVDAVVKITQAMIEQCQTLPNIFLRAQFIRLSSLKFLWHFFNILLKRCTEIVNMASNLEEDGSMKVCGSVNAARYCESILQEWSEDVSFIEMRMAEDDWCIRVKGGQDYHCNFFWEEVKFLIKFETDWIADIMAYLLRQFDSSCQGYLQNKEQWSWNLEHWGVDLFSGSTNTVSVDFVGALDVLRNQLSVLETGLNSKDFLYLWRSIADGLDQFIFRSIVMSGVTFSDQGVNQFSTDMQALFLVFQPFCVRPEAFFPCIRDSLKMFQMELEGAKHLQSTLDKKCKRKEILQLCGIAYVSPDEAEYILRYRQFGV</sequence>
<dbReference type="GO" id="GO:0070939">
    <property type="term" value="C:Dsl1/NZR complex"/>
    <property type="evidence" value="ECO:0007669"/>
    <property type="project" value="InterPro"/>
</dbReference>
<proteinExistence type="predicted"/>
<keyword evidence="2" id="KW-1185">Reference proteome</keyword>
<dbReference type="PANTHER" id="PTHR13520:SF0">
    <property type="entry name" value="RAD50-INTERACTING PROTEIN 1"/>
    <property type="match status" value="1"/>
</dbReference>
<dbReference type="GO" id="GO:0006888">
    <property type="term" value="P:endoplasmic reticulum to Golgi vesicle-mediated transport"/>
    <property type="evidence" value="ECO:0007669"/>
    <property type="project" value="InterPro"/>
</dbReference>
<gene>
    <name evidence="1" type="ORF">FRX31_003254</name>
</gene>
<dbReference type="OrthoDB" id="2189254at2759"/>
<comment type="caution">
    <text evidence="1">The sequence shown here is derived from an EMBL/GenBank/DDBJ whole genome shotgun (WGS) entry which is preliminary data.</text>
</comment>
<dbReference type="GO" id="GO:0006890">
    <property type="term" value="P:retrograde vesicle-mediated transport, Golgi to endoplasmic reticulum"/>
    <property type="evidence" value="ECO:0007669"/>
    <property type="project" value="InterPro"/>
</dbReference>
<dbReference type="Gene3D" id="1.20.58.670">
    <property type="entry name" value="Dsl1p vesicle tethering complex, Tip20p subunit, domain D"/>
    <property type="match status" value="1"/>
</dbReference>
<organism evidence="1 2">
    <name type="scientific">Thalictrum thalictroides</name>
    <name type="common">Rue-anemone</name>
    <name type="synonym">Anemone thalictroides</name>
    <dbReference type="NCBI Taxonomy" id="46969"/>
    <lineage>
        <taxon>Eukaryota</taxon>
        <taxon>Viridiplantae</taxon>
        <taxon>Streptophyta</taxon>
        <taxon>Embryophyta</taxon>
        <taxon>Tracheophyta</taxon>
        <taxon>Spermatophyta</taxon>
        <taxon>Magnoliopsida</taxon>
        <taxon>Ranunculales</taxon>
        <taxon>Ranunculaceae</taxon>
        <taxon>Thalictroideae</taxon>
        <taxon>Thalictrum</taxon>
    </lineage>
</organism>
<protein>
    <submittedName>
        <fullName evidence="1">Rint1-like protein mag2l</fullName>
    </submittedName>
</protein>
<dbReference type="Proteomes" id="UP000554482">
    <property type="component" value="Unassembled WGS sequence"/>
</dbReference>
<dbReference type="InterPro" id="IPR007528">
    <property type="entry name" value="RINT1_Tip20"/>
</dbReference>
<dbReference type="PANTHER" id="PTHR13520">
    <property type="entry name" value="RAD50-INTERACTING PROTEIN 1 RINT-1"/>
    <property type="match status" value="1"/>
</dbReference>
<dbReference type="EMBL" id="JABWDY010001760">
    <property type="protein sequence ID" value="KAF5207159.1"/>
    <property type="molecule type" value="Genomic_DNA"/>
</dbReference>
<dbReference type="Pfam" id="PF04437">
    <property type="entry name" value="RINT1_TIP1"/>
    <property type="match status" value="1"/>
</dbReference>
<dbReference type="PROSITE" id="PS51386">
    <property type="entry name" value="RINT1_TIP20"/>
    <property type="match status" value="1"/>
</dbReference>
<evidence type="ECO:0000313" key="1">
    <source>
        <dbReference type="EMBL" id="KAF5207159.1"/>
    </source>
</evidence>
<dbReference type="GO" id="GO:0060628">
    <property type="term" value="P:regulation of ER to Golgi vesicle-mediated transport"/>
    <property type="evidence" value="ECO:0007669"/>
    <property type="project" value="TreeGrafter"/>
</dbReference>